<dbReference type="RefSeq" id="WP_034526606.1">
    <property type="nucleotide sequence ID" value="NZ_BBAZ01000005.1"/>
</dbReference>
<protein>
    <recommendedName>
        <fullName evidence="3">IpaB/EvcA family protein</fullName>
    </recommendedName>
</protein>
<accession>A0A081BH70</accession>
<keyword evidence="2" id="KW-1185">Reference proteome</keyword>
<comment type="caution">
    <text evidence="1">The sequence shown here is derived from an EMBL/GenBank/DDBJ whole genome shotgun (WGS) entry which is preliminary data.</text>
</comment>
<dbReference type="AlphaFoldDB" id="A0A081BH70"/>
<dbReference type="EMBL" id="BBJM01000005">
    <property type="protein sequence ID" value="GAK47388.1"/>
    <property type="molecule type" value="Genomic_DNA"/>
</dbReference>
<sequence>MATIELNEEVQSLLKAVNATFPGNVRVEFNGDTKAGYVRHDQSQQIPNGGDIVVQVNDLTAPNYTASHELIHMLMVMKGFPQVFFSLTTGTDQLDEQLMIMGTELYDIVAHFVVVSEQRKHGLIDDEIEALFLKGIQETIQPEPTPRDDQMMLRLMTLLDAFVFYGDKIDKVSAQLKSDYPESFAAVEKLYRDISAKPIDSPFSMRRIVVKLFKQFDEQLKAWHLPPINNAEFTTLSSAFSKRQLRLEVRQLFELFHSEMTEKNSGRTAYVGFNRADGQNSFVIPAPEGNQENPEFFKELYSLTVEELFTKLGMPYILR</sequence>
<gene>
    <name evidence="1" type="ORF">LOSG293_050580</name>
</gene>
<evidence type="ECO:0000313" key="2">
    <source>
        <dbReference type="Proteomes" id="UP000028700"/>
    </source>
</evidence>
<name>A0A081BH70_9LACO</name>
<reference evidence="1" key="1">
    <citation type="journal article" date="2014" name="Genome Announc.">
        <title>Draft Genome Sequence of Lactobacillus oryzae Strain SG293T.</title>
        <authorList>
            <person name="Tanizawa Y."/>
            <person name="Fujisawa T."/>
            <person name="Mochizuki T."/>
            <person name="Kaminuma E."/>
            <person name="Nakamura Y."/>
            <person name="Tohno M."/>
        </authorList>
    </citation>
    <scope>NUCLEOTIDE SEQUENCE [LARGE SCALE GENOMIC DNA]</scope>
    <source>
        <strain evidence="1">SG293</strain>
    </source>
</reference>
<dbReference type="STRING" id="1291743.LOSG293_050580"/>
<dbReference type="eggNOG" id="ENOG502ZU5A">
    <property type="taxonomic scope" value="Bacteria"/>
</dbReference>
<proteinExistence type="predicted"/>
<dbReference type="OrthoDB" id="2246846at2"/>
<evidence type="ECO:0008006" key="3">
    <source>
        <dbReference type="Google" id="ProtNLM"/>
    </source>
</evidence>
<organism evidence="1 2">
    <name type="scientific">Secundilactobacillus oryzae JCM 18671</name>
    <dbReference type="NCBI Taxonomy" id="1291743"/>
    <lineage>
        <taxon>Bacteria</taxon>
        <taxon>Bacillati</taxon>
        <taxon>Bacillota</taxon>
        <taxon>Bacilli</taxon>
        <taxon>Lactobacillales</taxon>
        <taxon>Lactobacillaceae</taxon>
        <taxon>Secundilactobacillus</taxon>
    </lineage>
</organism>
<evidence type="ECO:0000313" key="1">
    <source>
        <dbReference type="EMBL" id="GAK47388.1"/>
    </source>
</evidence>
<dbReference type="Proteomes" id="UP000028700">
    <property type="component" value="Unassembled WGS sequence"/>
</dbReference>